<name>A0ABR2DWD8_9ROSI</name>
<feature type="compositionally biased region" description="Basic and acidic residues" evidence="1">
    <location>
        <begin position="213"/>
        <end position="223"/>
    </location>
</feature>
<sequence length="235" mass="26072">MCSYMVQVQVQVRVPVEFDPEPLVEIGAPSDYEWTQNQTSEQTTEFIASVPFDDGNDVISNLQPSNDVADDAIPHNLQRCLEQIRSWLEVPDIGDQSFPSIRIDNDQNVPSENDRTNGDERSNQHNIGAVAANESIDLPSNLHNDLSQINWSVFDDLCWNDGLYAHELFDGAQNQCGIDQQVADERDKSAAGAEIEGYNNLPSLGVTESSETIGKRSSIDIETKSAQPHAKKSRL</sequence>
<organism evidence="2 3">
    <name type="scientific">Hibiscus sabdariffa</name>
    <name type="common">roselle</name>
    <dbReference type="NCBI Taxonomy" id="183260"/>
    <lineage>
        <taxon>Eukaryota</taxon>
        <taxon>Viridiplantae</taxon>
        <taxon>Streptophyta</taxon>
        <taxon>Embryophyta</taxon>
        <taxon>Tracheophyta</taxon>
        <taxon>Spermatophyta</taxon>
        <taxon>Magnoliopsida</taxon>
        <taxon>eudicotyledons</taxon>
        <taxon>Gunneridae</taxon>
        <taxon>Pentapetalae</taxon>
        <taxon>rosids</taxon>
        <taxon>malvids</taxon>
        <taxon>Malvales</taxon>
        <taxon>Malvaceae</taxon>
        <taxon>Malvoideae</taxon>
        <taxon>Hibiscus</taxon>
    </lineage>
</organism>
<comment type="caution">
    <text evidence="2">The sequence shown here is derived from an EMBL/GenBank/DDBJ whole genome shotgun (WGS) entry which is preliminary data.</text>
</comment>
<evidence type="ECO:0000313" key="3">
    <source>
        <dbReference type="Proteomes" id="UP001472677"/>
    </source>
</evidence>
<feature type="region of interest" description="Disordered" evidence="1">
    <location>
        <begin position="98"/>
        <end position="123"/>
    </location>
</feature>
<feature type="compositionally biased region" description="Basic and acidic residues" evidence="1">
    <location>
        <begin position="112"/>
        <end position="123"/>
    </location>
</feature>
<dbReference type="Proteomes" id="UP001472677">
    <property type="component" value="Unassembled WGS sequence"/>
</dbReference>
<feature type="region of interest" description="Disordered" evidence="1">
    <location>
        <begin position="187"/>
        <end position="235"/>
    </location>
</feature>
<evidence type="ECO:0000256" key="1">
    <source>
        <dbReference type="SAM" id="MobiDB-lite"/>
    </source>
</evidence>
<reference evidence="2 3" key="1">
    <citation type="journal article" date="2024" name="G3 (Bethesda)">
        <title>Genome assembly of Hibiscus sabdariffa L. provides insights into metabolisms of medicinal natural products.</title>
        <authorList>
            <person name="Kim T."/>
        </authorList>
    </citation>
    <scope>NUCLEOTIDE SEQUENCE [LARGE SCALE GENOMIC DNA]</scope>
    <source>
        <strain evidence="2">TK-2024</strain>
        <tissue evidence="2">Old leaves</tissue>
    </source>
</reference>
<proteinExistence type="predicted"/>
<keyword evidence="3" id="KW-1185">Reference proteome</keyword>
<evidence type="ECO:0000313" key="2">
    <source>
        <dbReference type="EMBL" id="KAK8548292.1"/>
    </source>
</evidence>
<dbReference type="EMBL" id="JBBPBM010000021">
    <property type="protein sequence ID" value="KAK8548292.1"/>
    <property type="molecule type" value="Genomic_DNA"/>
</dbReference>
<gene>
    <name evidence="2" type="ORF">V6N12_061208</name>
</gene>
<accession>A0ABR2DWD8</accession>
<protein>
    <submittedName>
        <fullName evidence="2">Uncharacterized protein</fullName>
    </submittedName>
</protein>
<feature type="compositionally biased region" description="Polar residues" evidence="1">
    <location>
        <begin position="200"/>
        <end position="212"/>
    </location>
</feature>